<dbReference type="AlphaFoldDB" id="A0A7K3LQI8"/>
<feature type="transmembrane region" description="Helical" evidence="1">
    <location>
        <begin position="34"/>
        <end position="67"/>
    </location>
</feature>
<sequence length="88" mass="9387">MTAMIEPTTVVRRSVLPTREIGGVAWPVYKLHAVVAALVVAVVSLAVFTSIEATAWLSGLTLLLVWWGERYRAGKAATASRSHPAGIS</sequence>
<evidence type="ECO:0000313" key="3">
    <source>
        <dbReference type="Proteomes" id="UP000466307"/>
    </source>
</evidence>
<keyword evidence="1" id="KW-1133">Transmembrane helix</keyword>
<comment type="caution">
    <text evidence="2">The sequence shown here is derived from an EMBL/GenBank/DDBJ whole genome shotgun (WGS) entry which is preliminary data.</text>
</comment>
<dbReference type="RefSeq" id="WP_053777352.1">
    <property type="nucleotide sequence ID" value="NZ_JAADZU010000039.1"/>
</dbReference>
<dbReference type="EMBL" id="JAADZU010000039">
    <property type="protein sequence ID" value="NDK90509.1"/>
    <property type="molecule type" value="Genomic_DNA"/>
</dbReference>
<keyword evidence="1" id="KW-0472">Membrane</keyword>
<organism evidence="2 3">
    <name type="scientific">Gordonia desulfuricans</name>
    <dbReference type="NCBI Taxonomy" id="89051"/>
    <lineage>
        <taxon>Bacteria</taxon>
        <taxon>Bacillati</taxon>
        <taxon>Actinomycetota</taxon>
        <taxon>Actinomycetes</taxon>
        <taxon>Mycobacteriales</taxon>
        <taxon>Gordoniaceae</taxon>
        <taxon>Gordonia</taxon>
    </lineage>
</organism>
<keyword evidence="1" id="KW-0812">Transmembrane</keyword>
<accession>A0A7K3LQI8</accession>
<dbReference type="Proteomes" id="UP000466307">
    <property type="component" value="Unassembled WGS sequence"/>
</dbReference>
<reference evidence="2 3" key="1">
    <citation type="submission" date="2020-01" db="EMBL/GenBank/DDBJ databases">
        <title>Investigation of new actinobacteria for the biodesulphurisation of diesel fuel.</title>
        <authorList>
            <person name="Athi Narayanan S.M."/>
        </authorList>
    </citation>
    <scope>NUCLEOTIDE SEQUENCE [LARGE SCALE GENOMIC DNA]</scope>
    <source>
        <strain evidence="2 3">213E</strain>
    </source>
</reference>
<protein>
    <submittedName>
        <fullName evidence="2">Uncharacterized protein</fullName>
    </submittedName>
</protein>
<gene>
    <name evidence="2" type="ORF">GYA93_13105</name>
</gene>
<evidence type="ECO:0000313" key="2">
    <source>
        <dbReference type="EMBL" id="NDK90509.1"/>
    </source>
</evidence>
<keyword evidence="3" id="KW-1185">Reference proteome</keyword>
<name>A0A7K3LQI8_9ACTN</name>
<evidence type="ECO:0000256" key="1">
    <source>
        <dbReference type="SAM" id="Phobius"/>
    </source>
</evidence>
<proteinExistence type="predicted"/>